<name>A0A163K1F6_ABSGL</name>
<evidence type="ECO:0008006" key="3">
    <source>
        <dbReference type="Google" id="ProtNLM"/>
    </source>
</evidence>
<dbReference type="STRING" id="4829.A0A163K1F6"/>
<dbReference type="Proteomes" id="UP000078561">
    <property type="component" value="Unassembled WGS sequence"/>
</dbReference>
<evidence type="ECO:0000313" key="1">
    <source>
        <dbReference type="EMBL" id="SAM04641.1"/>
    </source>
</evidence>
<protein>
    <recommendedName>
        <fullName evidence="3">Beta-1,4-mannosyl-glycoprotein 4-beta-N-acetylglucosaminyltransferase</fullName>
    </recommendedName>
</protein>
<dbReference type="PANTHER" id="PTHR12224:SF0">
    <property type="entry name" value="BETA-1,4-MANNOSYL-GLYCOPROTEIN 4-BETA-N-ACETYLGLUCOSAMINYLTRANSFERASE"/>
    <property type="match status" value="1"/>
</dbReference>
<accession>A0A163K1F6</accession>
<reference evidence="1" key="1">
    <citation type="submission" date="2016-04" db="EMBL/GenBank/DDBJ databases">
        <authorList>
            <person name="Evans L.H."/>
            <person name="Alamgir A."/>
            <person name="Owens N."/>
            <person name="Weber N.D."/>
            <person name="Virtaneva K."/>
            <person name="Barbian K."/>
            <person name="Babar A."/>
            <person name="Rosenke K."/>
        </authorList>
    </citation>
    <scope>NUCLEOTIDE SEQUENCE [LARGE SCALE GENOMIC DNA]</scope>
    <source>
        <strain evidence="1">CBS 101.48</strain>
    </source>
</reference>
<dbReference type="PANTHER" id="PTHR12224">
    <property type="entry name" value="BETA-1,4-MANNOSYL-GLYCOPROTEIN BETA-1,4-N-ACETYLGLUCOSAMINYL-TRANSFERASE"/>
    <property type="match status" value="1"/>
</dbReference>
<dbReference type="OMA" id="FEWPAGE"/>
<dbReference type="GO" id="GO:0016020">
    <property type="term" value="C:membrane"/>
    <property type="evidence" value="ECO:0007669"/>
    <property type="project" value="InterPro"/>
</dbReference>
<sequence length="366" mass="43048">MSMLQRRKLCLLYALIFVSFTTLFIIYTNPGIVTDAGYILRPIWDRDPENFDYKRHYYSDEVPMKQLCELNGWTFDDTTPTKYDQPRPKVYDAVIFSVELDLLEIRIAELWDAVDMFIILESNSTFTGATKSLVFLENKERFAFAKDKIHHKVIYQDGTLPDGETPFYNENAMRYEMNQVFREVGVAREDWVIMSDVDEIVRGKTVELITKCQGVPRAMHLQLRNYIYSFEFWYDNKSWRSHIERYDPDNTKYGHYEVSKIMLADAGWHCSFCFKFLSDFQFKMKSYSHADRVRYPALLELDRIQQVICDGSDIFGYLPEAYTFKDLFNKMGNVPKQLTGGGLPDYVLSNPSKFRYLLPGGCQREK</sequence>
<dbReference type="GO" id="GO:0006044">
    <property type="term" value="P:N-acetylglucosamine metabolic process"/>
    <property type="evidence" value="ECO:0007669"/>
    <property type="project" value="TreeGrafter"/>
</dbReference>
<dbReference type="InterPro" id="IPR006813">
    <property type="entry name" value="Glyco_trans_17"/>
</dbReference>
<dbReference type="InParanoid" id="A0A163K1F6"/>
<dbReference type="OrthoDB" id="6474464at2759"/>
<evidence type="ECO:0000313" key="2">
    <source>
        <dbReference type="Proteomes" id="UP000078561"/>
    </source>
</evidence>
<dbReference type="GO" id="GO:0003830">
    <property type="term" value="F:beta-1,4-mannosylglycoprotein 4-beta-N-acetylglucosaminyltransferase activity"/>
    <property type="evidence" value="ECO:0007669"/>
    <property type="project" value="InterPro"/>
</dbReference>
<dbReference type="AlphaFoldDB" id="A0A163K1F6"/>
<organism evidence="1">
    <name type="scientific">Absidia glauca</name>
    <name type="common">Pin mould</name>
    <dbReference type="NCBI Taxonomy" id="4829"/>
    <lineage>
        <taxon>Eukaryota</taxon>
        <taxon>Fungi</taxon>
        <taxon>Fungi incertae sedis</taxon>
        <taxon>Mucoromycota</taxon>
        <taxon>Mucoromycotina</taxon>
        <taxon>Mucoromycetes</taxon>
        <taxon>Mucorales</taxon>
        <taxon>Cunninghamellaceae</taxon>
        <taxon>Absidia</taxon>
    </lineage>
</organism>
<gene>
    <name evidence="1" type="primary">ABSGL_10507.1 scaffold 12026</name>
</gene>
<dbReference type="EMBL" id="LT554414">
    <property type="protein sequence ID" value="SAM04641.1"/>
    <property type="molecule type" value="Genomic_DNA"/>
</dbReference>
<dbReference type="Pfam" id="PF04724">
    <property type="entry name" value="Glyco_transf_17"/>
    <property type="match status" value="1"/>
</dbReference>
<keyword evidence="2" id="KW-1185">Reference proteome</keyword>
<proteinExistence type="predicted"/>